<proteinExistence type="predicted"/>
<comment type="caution">
    <text evidence="1">The sequence shown here is derived from an EMBL/GenBank/DDBJ whole genome shotgun (WGS) entry which is preliminary data.</text>
</comment>
<dbReference type="Proteomes" id="UP000187203">
    <property type="component" value="Unassembled WGS sequence"/>
</dbReference>
<name>A0A1R3L2Z0_9ROSI</name>
<keyword evidence="2" id="KW-1185">Reference proteome</keyword>
<organism evidence="1 2">
    <name type="scientific">Corchorus olitorius</name>
    <dbReference type="NCBI Taxonomy" id="93759"/>
    <lineage>
        <taxon>Eukaryota</taxon>
        <taxon>Viridiplantae</taxon>
        <taxon>Streptophyta</taxon>
        <taxon>Embryophyta</taxon>
        <taxon>Tracheophyta</taxon>
        <taxon>Spermatophyta</taxon>
        <taxon>Magnoliopsida</taxon>
        <taxon>eudicotyledons</taxon>
        <taxon>Gunneridae</taxon>
        <taxon>Pentapetalae</taxon>
        <taxon>rosids</taxon>
        <taxon>malvids</taxon>
        <taxon>Malvales</taxon>
        <taxon>Malvaceae</taxon>
        <taxon>Grewioideae</taxon>
        <taxon>Apeibeae</taxon>
        <taxon>Corchorus</taxon>
    </lineage>
</organism>
<gene>
    <name evidence="1" type="ORF">COLO4_01118</name>
</gene>
<reference evidence="2" key="1">
    <citation type="submission" date="2013-09" db="EMBL/GenBank/DDBJ databases">
        <title>Corchorus olitorius genome sequencing.</title>
        <authorList>
            <person name="Alam M."/>
            <person name="Haque M.S."/>
            <person name="Islam M.S."/>
            <person name="Emdad E.M."/>
            <person name="Islam M.M."/>
            <person name="Ahmed B."/>
            <person name="Halim A."/>
            <person name="Hossen Q.M.M."/>
            <person name="Hossain M.Z."/>
            <person name="Ahmed R."/>
            <person name="Khan M.M."/>
            <person name="Islam R."/>
            <person name="Rashid M.M."/>
            <person name="Khan S.A."/>
            <person name="Rahman M.S."/>
            <person name="Alam M."/>
            <person name="Yahiya A.S."/>
            <person name="Khan M.S."/>
            <person name="Azam M.S."/>
            <person name="Haque T."/>
            <person name="Lashkar M.Z.H."/>
            <person name="Akhand A.I."/>
            <person name="Morshed G."/>
            <person name="Roy S."/>
            <person name="Uddin K.S."/>
            <person name="Rabeya T."/>
            <person name="Hossain A.S."/>
            <person name="Chowdhury A."/>
            <person name="Snigdha A.R."/>
            <person name="Mortoza M.S."/>
            <person name="Matin S.A."/>
            <person name="Hoque S.M.E."/>
            <person name="Islam M.K."/>
            <person name="Roy D.K."/>
            <person name="Haider R."/>
            <person name="Moosa M.M."/>
            <person name="Elias S.M."/>
            <person name="Hasan A.M."/>
            <person name="Jahan S."/>
            <person name="Shafiuddin M."/>
            <person name="Mahmood N."/>
            <person name="Shommy N.S."/>
        </authorList>
    </citation>
    <scope>NUCLEOTIDE SEQUENCE [LARGE SCALE GENOMIC DNA]</scope>
    <source>
        <strain evidence="2">cv. O-4</strain>
    </source>
</reference>
<sequence>MVGKVNEKNLSHTVYHLMNNRRCKMKTETIKSARNKSISPKDFTNMYYTRVMHVKMSVAPLNGLTTEEVLNGLNDGKFEIMDHEFIVISETINDDEPKVVGLVERLDTYHGEVEEKDFKLTE</sequence>
<dbReference type="AlphaFoldDB" id="A0A1R3L2Z0"/>
<evidence type="ECO:0000313" key="1">
    <source>
        <dbReference type="EMBL" id="OMP13705.1"/>
    </source>
</evidence>
<evidence type="ECO:0000313" key="2">
    <source>
        <dbReference type="Proteomes" id="UP000187203"/>
    </source>
</evidence>
<dbReference type="EMBL" id="AWUE01003505">
    <property type="protein sequence ID" value="OMP13705.1"/>
    <property type="molecule type" value="Genomic_DNA"/>
</dbReference>
<accession>A0A1R3L2Z0</accession>
<protein>
    <submittedName>
        <fullName evidence="1">Conserved oligomeric Golgi complex subunit 3-like protein</fullName>
    </submittedName>
</protein>